<comment type="caution">
    <text evidence="1">The sequence shown here is derived from an EMBL/GenBank/DDBJ whole genome shotgun (WGS) entry which is preliminary data.</text>
</comment>
<accession>A0ABQ8S0T8</accession>
<evidence type="ECO:0000313" key="2">
    <source>
        <dbReference type="Proteomes" id="UP001148838"/>
    </source>
</evidence>
<organism evidence="1 2">
    <name type="scientific">Periplaneta americana</name>
    <name type="common">American cockroach</name>
    <name type="synonym">Blatta americana</name>
    <dbReference type="NCBI Taxonomy" id="6978"/>
    <lineage>
        <taxon>Eukaryota</taxon>
        <taxon>Metazoa</taxon>
        <taxon>Ecdysozoa</taxon>
        <taxon>Arthropoda</taxon>
        <taxon>Hexapoda</taxon>
        <taxon>Insecta</taxon>
        <taxon>Pterygota</taxon>
        <taxon>Neoptera</taxon>
        <taxon>Polyneoptera</taxon>
        <taxon>Dictyoptera</taxon>
        <taxon>Blattodea</taxon>
        <taxon>Blattoidea</taxon>
        <taxon>Blattidae</taxon>
        <taxon>Blattinae</taxon>
        <taxon>Periplaneta</taxon>
    </lineage>
</organism>
<protein>
    <submittedName>
        <fullName evidence="1">Uncharacterized protein</fullName>
    </submittedName>
</protein>
<name>A0ABQ8S0T8_PERAM</name>
<keyword evidence="2" id="KW-1185">Reference proteome</keyword>
<gene>
    <name evidence="1" type="ORF">ANN_25246</name>
</gene>
<reference evidence="1 2" key="1">
    <citation type="journal article" date="2022" name="Allergy">
        <title>Genome assembly and annotation of Periplaneta americana reveal a comprehensive cockroach allergen profile.</title>
        <authorList>
            <person name="Wang L."/>
            <person name="Xiong Q."/>
            <person name="Saelim N."/>
            <person name="Wang L."/>
            <person name="Nong W."/>
            <person name="Wan A.T."/>
            <person name="Shi M."/>
            <person name="Liu X."/>
            <person name="Cao Q."/>
            <person name="Hui J.H.L."/>
            <person name="Sookrung N."/>
            <person name="Leung T.F."/>
            <person name="Tungtrongchitr A."/>
            <person name="Tsui S.K.W."/>
        </authorList>
    </citation>
    <scope>NUCLEOTIDE SEQUENCE [LARGE SCALE GENOMIC DNA]</scope>
    <source>
        <strain evidence="1">PWHHKU_190912</strain>
    </source>
</reference>
<proteinExistence type="predicted"/>
<sequence>MAIPLPFDVRDQALFEIDLVVLDNQKSRGFRFEKRAGQGGGTSPINPEVLKCQFQRVRQESEETKAAVKENGISSLSNELKEIDNETASSAGAKQGRFVLKQKLNDKPNDLLPSCSGNFEDDKHGERSLQCVTCDQWFHEIYKYDTKFKVCHGSLCAVMWLADEPREFNLPTLPQRRITYVAEKLPIKYGVHSEEYVLIRAVTPVVAGM</sequence>
<dbReference type="Proteomes" id="UP001148838">
    <property type="component" value="Unassembled WGS sequence"/>
</dbReference>
<dbReference type="EMBL" id="JAJSOF020000038">
    <property type="protein sequence ID" value="KAJ4427598.1"/>
    <property type="molecule type" value="Genomic_DNA"/>
</dbReference>
<evidence type="ECO:0000313" key="1">
    <source>
        <dbReference type="EMBL" id="KAJ4427598.1"/>
    </source>
</evidence>